<dbReference type="Gene3D" id="3.30.70.141">
    <property type="entry name" value="Nucleoside diphosphate kinase-like domain"/>
    <property type="match status" value="1"/>
</dbReference>
<dbReference type="PROSITE" id="PS51374">
    <property type="entry name" value="NDPK_LIKE"/>
    <property type="match status" value="1"/>
</dbReference>
<name>A0ABS4QR15_9NOCA</name>
<evidence type="ECO:0000259" key="2">
    <source>
        <dbReference type="Pfam" id="PF00334"/>
    </source>
</evidence>
<dbReference type="RefSeq" id="WP_209897286.1">
    <property type="nucleotide sequence ID" value="NZ_JAGGMR010000001.1"/>
</dbReference>
<dbReference type="Pfam" id="PF00334">
    <property type="entry name" value="NDK"/>
    <property type="match status" value="1"/>
</dbReference>
<gene>
    <name evidence="3" type="ORF">BJ987_007018</name>
</gene>
<comment type="similarity">
    <text evidence="1">Belongs to the NDK family.</text>
</comment>
<dbReference type="InterPro" id="IPR036850">
    <property type="entry name" value="NDK-like_dom_sf"/>
</dbReference>
<comment type="caution">
    <text evidence="3">The sequence shown here is derived from an EMBL/GenBank/DDBJ whole genome shotgun (WGS) entry which is preliminary data.</text>
</comment>
<sequence>MTAVDRGTHPPLRLLLHPLTPSAAKVDAYAEDTYVQETVEHLVRLGIEPGGFAREHSLLLLKPDAMVARAVEPTLDWLGENGFQVVDAHRLAVNRHLVRAIWYFAWNIASAERRRLADLLVGMSDALVLVVRGTDGELPVPVRLTAAKGPTDPSKRVPGELRYVLGRHNFLLNLVHSPDDPADVLREFSIFFDERTRARLLTRSVDGAAVAAELAREIYAETPARSFDRAEAMGQVRRGLADVGVPVAPGLSDADCARLLNEAWDAGYELDPWSVLVLGSYVLPMRTGSGPQTLPPVTAATWLEVGT</sequence>
<dbReference type="Proteomes" id="UP001519325">
    <property type="component" value="Unassembled WGS sequence"/>
</dbReference>
<evidence type="ECO:0000256" key="1">
    <source>
        <dbReference type="PROSITE-ProRule" id="PRU00706"/>
    </source>
</evidence>
<evidence type="ECO:0000313" key="3">
    <source>
        <dbReference type="EMBL" id="MBP2194117.1"/>
    </source>
</evidence>
<feature type="domain" description="Nucleoside diphosphate kinase-like" evidence="2">
    <location>
        <begin position="55"/>
        <end position="195"/>
    </location>
</feature>
<keyword evidence="4" id="KW-1185">Reference proteome</keyword>
<keyword evidence="3" id="KW-0418">Kinase</keyword>
<comment type="caution">
    <text evidence="1">Lacks conserved residue(s) required for the propagation of feature annotation.</text>
</comment>
<protein>
    <submittedName>
        <fullName evidence="3">Nucleoside diphosphate kinase</fullName>
    </submittedName>
</protein>
<proteinExistence type="inferred from homology"/>
<keyword evidence="3" id="KW-0808">Transferase</keyword>
<reference evidence="3 4" key="1">
    <citation type="submission" date="2021-03" db="EMBL/GenBank/DDBJ databases">
        <title>Sequencing the genomes of 1000 actinobacteria strains.</title>
        <authorList>
            <person name="Klenk H.-P."/>
        </authorList>
    </citation>
    <scope>NUCLEOTIDE SEQUENCE [LARGE SCALE GENOMIC DNA]</scope>
    <source>
        <strain evidence="3 4">DSM 45516</strain>
    </source>
</reference>
<dbReference type="SUPFAM" id="SSF54919">
    <property type="entry name" value="Nucleoside diphosphate kinase, NDK"/>
    <property type="match status" value="1"/>
</dbReference>
<dbReference type="GO" id="GO:0016301">
    <property type="term" value="F:kinase activity"/>
    <property type="evidence" value="ECO:0007669"/>
    <property type="project" value="UniProtKB-KW"/>
</dbReference>
<evidence type="ECO:0000313" key="4">
    <source>
        <dbReference type="Proteomes" id="UP001519325"/>
    </source>
</evidence>
<accession>A0ABS4QR15</accession>
<dbReference type="EMBL" id="JAGGMR010000001">
    <property type="protein sequence ID" value="MBP2194117.1"/>
    <property type="molecule type" value="Genomic_DNA"/>
</dbReference>
<dbReference type="InterPro" id="IPR034907">
    <property type="entry name" value="NDK-like_dom"/>
</dbReference>
<organism evidence="3 4">
    <name type="scientific">Nocardia goodfellowii</name>
    <dbReference type="NCBI Taxonomy" id="882446"/>
    <lineage>
        <taxon>Bacteria</taxon>
        <taxon>Bacillati</taxon>
        <taxon>Actinomycetota</taxon>
        <taxon>Actinomycetes</taxon>
        <taxon>Mycobacteriales</taxon>
        <taxon>Nocardiaceae</taxon>
        <taxon>Nocardia</taxon>
    </lineage>
</organism>